<name>A0A0G9GXY8_9GAMM</name>
<proteinExistence type="predicted"/>
<evidence type="ECO:0000313" key="1">
    <source>
        <dbReference type="EMBL" id="KLD61814.1"/>
    </source>
</evidence>
<sequence>MRRNTQFVLHTVSKEFPFRNLPNKFIRMLKVIFTFFVRKTTSTYTHFLSNFNKIFKTFRYCKNSHIK</sequence>
<organism evidence="1 2">
    <name type="scientific">Dyella japonica DSM 16301</name>
    <dbReference type="NCBI Taxonomy" id="1440762"/>
    <lineage>
        <taxon>Bacteria</taxon>
        <taxon>Pseudomonadati</taxon>
        <taxon>Pseudomonadota</taxon>
        <taxon>Gammaproteobacteria</taxon>
        <taxon>Lysobacterales</taxon>
        <taxon>Rhodanobacteraceae</taxon>
        <taxon>Dyella</taxon>
    </lineage>
</organism>
<protein>
    <submittedName>
        <fullName evidence="1">Uncharacterized protein</fullName>
    </submittedName>
</protein>
<accession>A0A0G9GXY8</accession>
<evidence type="ECO:0000313" key="2">
    <source>
        <dbReference type="Proteomes" id="UP000035481"/>
    </source>
</evidence>
<dbReference type="Proteomes" id="UP000035481">
    <property type="component" value="Unassembled WGS sequence"/>
</dbReference>
<comment type="caution">
    <text evidence="1">The sequence shown here is derived from an EMBL/GenBank/DDBJ whole genome shotgun (WGS) entry which is preliminary data.</text>
</comment>
<gene>
    <name evidence="1" type="ORF">Y882_18815</name>
</gene>
<dbReference type="PATRIC" id="fig|1440762.4.peg.564"/>
<dbReference type="EMBL" id="JPLA01000134">
    <property type="protein sequence ID" value="KLD61814.1"/>
    <property type="molecule type" value="Genomic_DNA"/>
</dbReference>
<dbReference type="AlphaFoldDB" id="A0A0G9GXY8"/>
<reference evidence="1 2" key="1">
    <citation type="journal article" date="2015" name="Antonie Van Leeuwenhoek">
        <title>A phylogenomic and molecular marker based taxonomic framework for the order Xanthomonadales: proposal to transfer the families Algiphilaceae and Solimonadaceae to the order Nevskiales ord. nov. and to create a new family within the order Xanthomonadales, the family Rhodanobacteraceae fam. nov., containing the genus Rhodanobacter and its closest relatives.</title>
        <authorList>
            <person name="Naushad S."/>
            <person name="Adeolu M."/>
            <person name="Wong S."/>
            <person name="Sohail M."/>
            <person name="Schellhorn H.E."/>
            <person name="Gupta R.S."/>
        </authorList>
    </citation>
    <scope>NUCLEOTIDE SEQUENCE [LARGE SCALE GENOMIC DNA]</scope>
    <source>
        <strain evidence="1 2">DSM 16301</strain>
    </source>
</reference>